<dbReference type="STRING" id="69222.BG55_02135"/>
<evidence type="ECO:0000259" key="2">
    <source>
        <dbReference type="Pfam" id="PF03886"/>
    </source>
</evidence>
<accession>A0A014NCK3</accession>
<keyword evidence="4" id="KW-1185">Reference proteome</keyword>
<comment type="caution">
    <text evidence="3">The sequence shown here is derived from an EMBL/GenBank/DDBJ whole genome shotgun (WGS) entry which is preliminary data.</text>
</comment>
<sequence length="200" mass="22078">MKYAFVCFTLLIVGALTACSSPPVRYHTLNVAPPPRADAAPSAPFVIYLLPTGVPPQIDIPQLVVMTGNDRIDLLDNDRWLSPVGDEIQTALSSALTTLLHTQDVSGITSRPLRPVIFIRVQIRRFDSWPGQYVKLQADWGLRKGEEQLLCRTTLVEDASGGMDEMFAAQQRIVHRLAETIAQRASDPQLSASNKNLLCQ</sequence>
<dbReference type="Proteomes" id="UP000019918">
    <property type="component" value="Unassembled WGS sequence"/>
</dbReference>
<keyword evidence="1" id="KW-0732">Signal</keyword>
<dbReference type="AlphaFoldDB" id="A0A014NCK3"/>
<dbReference type="InterPro" id="IPR005586">
    <property type="entry name" value="ABC_trans_aux"/>
</dbReference>
<dbReference type="PROSITE" id="PS51257">
    <property type="entry name" value="PROKAR_LIPOPROTEIN"/>
    <property type="match status" value="1"/>
</dbReference>
<evidence type="ECO:0000256" key="1">
    <source>
        <dbReference type="SAM" id="SignalP"/>
    </source>
</evidence>
<feature type="chain" id="PRO_5001474359" description="ABC-type transport auxiliary lipoprotein component domain-containing protein" evidence="1">
    <location>
        <begin position="19"/>
        <end position="200"/>
    </location>
</feature>
<dbReference type="Gene3D" id="3.40.50.10610">
    <property type="entry name" value="ABC-type transport auxiliary lipoprotein component"/>
    <property type="match status" value="1"/>
</dbReference>
<organism evidence="3 4">
    <name type="scientific">Erwinia mallotivora</name>
    <dbReference type="NCBI Taxonomy" id="69222"/>
    <lineage>
        <taxon>Bacteria</taxon>
        <taxon>Pseudomonadati</taxon>
        <taxon>Pseudomonadota</taxon>
        <taxon>Gammaproteobacteria</taxon>
        <taxon>Enterobacterales</taxon>
        <taxon>Erwiniaceae</taxon>
        <taxon>Erwinia</taxon>
    </lineage>
</organism>
<reference evidence="3 4" key="1">
    <citation type="submission" date="2014-02" db="EMBL/GenBank/DDBJ databases">
        <title>Draft genome of Erwinia mallotivora strain BT-MARDI, a papaya dieback pathogen.</title>
        <authorList>
            <person name="Redzuan R."/>
            <person name="Abu Bakar N."/>
            <person name="Badrun R."/>
            <person name="Mohd Raih M.F."/>
            <person name="Rozano L."/>
            <person name="Mat Amin N."/>
        </authorList>
    </citation>
    <scope>NUCLEOTIDE SEQUENCE [LARGE SCALE GENOMIC DNA]</scope>
    <source>
        <strain evidence="3 4">BT-MARDI</strain>
    </source>
</reference>
<evidence type="ECO:0000313" key="3">
    <source>
        <dbReference type="EMBL" id="EXU77133.1"/>
    </source>
</evidence>
<dbReference type="RefSeq" id="WP_034933846.1">
    <property type="nucleotide sequence ID" value="NZ_JFHN01000018.1"/>
</dbReference>
<evidence type="ECO:0000313" key="4">
    <source>
        <dbReference type="Proteomes" id="UP000019918"/>
    </source>
</evidence>
<dbReference type="SUPFAM" id="SSF159594">
    <property type="entry name" value="XCC0632-like"/>
    <property type="match status" value="1"/>
</dbReference>
<dbReference type="PATRIC" id="fig|69222.5.peg.460"/>
<gene>
    <name evidence="3" type="ORF">BG55_02135</name>
</gene>
<protein>
    <recommendedName>
        <fullName evidence="2">ABC-type transport auxiliary lipoprotein component domain-containing protein</fullName>
    </recommendedName>
</protein>
<proteinExistence type="predicted"/>
<dbReference type="Pfam" id="PF03886">
    <property type="entry name" value="ABC_trans_aux"/>
    <property type="match status" value="1"/>
</dbReference>
<feature type="signal peptide" evidence="1">
    <location>
        <begin position="1"/>
        <end position="18"/>
    </location>
</feature>
<feature type="domain" description="ABC-type transport auxiliary lipoprotein component" evidence="2">
    <location>
        <begin position="28"/>
        <end position="182"/>
    </location>
</feature>
<dbReference type="OrthoDB" id="5949767at2"/>
<name>A0A014NCK3_9GAMM</name>
<dbReference type="EMBL" id="JFHN01000018">
    <property type="protein sequence ID" value="EXU77133.1"/>
    <property type="molecule type" value="Genomic_DNA"/>
</dbReference>